<feature type="compositionally biased region" description="Basic and acidic residues" evidence="1">
    <location>
        <begin position="43"/>
        <end position="60"/>
    </location>
</feature>
<evidence type="ECO:0000313" key="3">
    <source>
        <dbReference type="Proteomes" id="UP000468687"/>
    </source>
</evidence>
<organism evidence="2 3">
    <name type="scientific">Nocardioides zeae</name>
    <dbReference type="NCBI Taxonomy" id="1457234"/>
    <lineage>
        <taxon>Bacteria</taxon>
        <taxon>Bacillati</taxon>
        <taxon>Actinomycetota</taxon>
        <taxon>Actinomycetes</taxon>
        <taxon>Propionibacteriales</taxon>
        <taxon>Nocardioidaceae</taxon>
        <taxon>Nocardioides</taxon>
    </lineage>
</organism>
<reference evidence="2 3" key="1">
    <citation type="journal article" date="2014" name="Int. J. Syst. Evol. Microbiol.">
        <title>Nocardioides zeae sp. nov., isolated from the stem of Zea mays.</title>
        <authorList>
            <person name="Glaeser S.P."/>
            <person name="McInroy J.A."/>
            <person name="Busse H.J."/>
            <person name="Kampfer P."/>
        </authorList>
    </citation>
    <scope>NUCLEOTIDE SEQUENCE [LARGE SCALE GENOMIC DNA]</scope>
    <source>
        <strain evidence="2 3">JCM 30728</strain>
    </source>
</reference>
<dbReference type="RefSeq" id="WP_163771165.1">
    <property type="nucleotide sequence ID" value="NZ_JAAGXA010000003.1"/>
</dbReference>
<name>A0A6P0HGI9_9ACTN</name>
<dbReference type="EMBL" id="JAAGXA010000003">
    <property type="protein sequence ID" value="NEN77802.1"/>
    <property type="molecule type" value="Genomic_DNA"/>
</dbReference>
<evidence type="ECO:0000256" key="1">
    <source>
        <dbReference type="SAM" id="MobiDB-lite"/>
    </source>
</evidence>
<feature type="region of interest" description="Disordered" evidence="1">
    <location>
        <begin position="1"/>
        <end position="76"/>
    </location>
</feature>
<dbReference type="AlphaFoldDB" id="A0A6P0HGI9"/>
<dbReference type="Proteomes" id="UP000468687">
    <property type="component" value="Unassembled WGS sequence"/>
</dbReference>
<proteinExistence type="predicted"/>
<evidence type="ECO:0000313" key="2">
    <source>
        <dbReference type="EMBL" id="NEN77802.1"/>
    </source>
</evidence>
<sequence>MTDERIGPDTAAGPSAPPPAAAGATPRRTARVSFVGGTSHSRASVDVRGTEREVVDRTGPDGETPPPAGCPCSSGF</sequence>
<accession>A0A6P0HGI9</accession>
<keyword evidence="3" id="KW-1185">Reference proteome</keyword>
<comment type="caution">
    <text evidence="2">The sequence shown here is derived from an EMBL/GenBank/DDBJ whole genome shotgun (WGS) entry which is preliminary data.</text>
</comment>
<gene>
    <name evidence="2" type="ORF">G3T38_05875</name>
</gene>
<protein>
    <submittedName>
        <fullName evidence="2">Uncharacterized protein</fullName>
    </submittedName>
</protein>